<dbReference type="InterPro" id="IPR021109">
    <property type="entry name" value="Peptidase_aspartic_dom_sf"/>
</dbReference>
<sequence length="129" mass="14189">MRFGLGLVIAVFVASVWADAPLHQAPSLKVDGTPQTCGDKAVVGPTVFVTVEETGTMYLARTDTGSESVSLNAWGLVVEQLALVYQRHRKVVNVSLNDRSHMDYPMLLGRDWLDGNFVVDVSLPEYRPQ</sequence>
<feature type="signal peptide" evidence="1">
    <location>
        <begin position="1"/>
        <end position="20"/>
    </location>
</feature>
<keyword evidence="1" id="KW-0732">Signal</keyword>
<evidence type="ECO:0000313" key="2">
    <source>
        <dbReference type="EMBL" id="MCL6268427.1"/>
    </source>
</evidence>
<comment type="caution">
    <text evidence="2">The sequence shown here is derived from an EMBL/GenBank/DDBJ whole genome shotgun (WGS) entry which is preliminary data.</text>
</comment>
<protein>
    <submittedName>
        <fullName evidence="2">RimK/LysX family protein</fullName>
    </submittedName>
</protein>
<dbReference type="EMBL" id="JAMFLX010000001">
    <property type="protein sequence ID" value="MCL6268427.1"/>
    <property type="molecule type" value="Genomic_DNA"/>
</dbReference>
<dbReference type="PANTHER" id="PTHR38037:SF2">
    <property type="entry name" value="ATP-DEPENDENT ZINC PROTEASE DOMAIN-CONTAINING PROTEIN-RELATED"/>
    <property type="match status" value="1"/>
</dbReference>
<dbReference type="SUPFAM" id="SSF50630">
    <property type="entry name" value="Acid proteases"/>
    <property type="match status" value="1"/>
</dbReference>
<accession>A0ABT0PAK8</accession>
<name>A0ABT0PAK8_9GAMM</name>
<evidence type="ECO:0000256" key="1">
    <source>
        <dbReference type="SAM" id="SignalP"/>
    </source>
</evidence>
<dbReference type="RefSeq" id="WP_249697263.1">
    <property type="nucleotide sequence ID" value="NZ_JAMFLX010000001.1"/>
</dbReference>
<dbReference type="Gene3D" id="2.40.70.10">
    <property type="entry name" value="Acid Proteases"/>
    <property type="match status" value="1"/>
</dbReference>
<reference evidence="2 3" key="1">
    <citation type="submission" date="2022-05" db="EMBL/GenBank/DDBJ databases">
        <authorList>
            <person name="Park J.-S."/>
        </authorList>
    </citation>
    <scope>NUCLEOTIDE SEQUENCE [LARGE SCALE GENOMIC DNA]</scope>
    <source>
        <strain evidence="2 3">2012CJ34-2</strain>
    </source>
</reference>
<evidence type="ECO:0000313" key="3">
    <source>
        <dbReference type="Proteomes" id="UP001203338"/>
    </source>
</evidence>
<feature type="chain" id="PRO_5045326355" evidence="1">
    <location>
        <begin position="21"/>
        <end position="129"/>
    </location>
</feature>
<gene>
    <name evidence="2" type="ORF">M3P05_00490</name>
</gene>
<keyword evidence="3" id="KW-1185">Reference proteome</keyword>
<proteinExistence type="predicted"/>
<dbReference type="Proteomes" id="UP001203338">
    <property type="component" value="Unassembled WGS sequence"/>
</dbReference>
<dbReference type="PANTHER" id="PTHR38037">
    <property type="entry name" value="ZN_PROTEASE DOMAIN-CONTAINING PROTEIN"/>
    <property type="match status" value="1"/>
</dbReference>
<organism evidence="2 3">
    <name type="scientific">Parendozoicomonas callyspongiae</name>
    <dbReference type="NCBI Taxonomy" id="2942213"/>
    <lineage>
        <taxon>Bacteria</taxon>
        <taxon>Pseudomonadati</taxon>
        <taxon>Pseudomonadota</taxon>
        <taxon>Gammaproteobacteria</taxon>
        <taxon>Oceanospirillales</taxon>
        <taxon>Endozoicomonadaceae</taxon>
        <taxon>Parendozoicomonas</taxon>
    </lineage>
</organism>